<dbReference type="AlphaFoldDB" id="A0A3L6L5E8"/>
<name>A0A3L6L5E8_9TRYP</name>
<gene>
    <name evidence="1" type="ORF">DPX39_070058900</name>
</gene>
<sequence length="334" mass="38177">MPPRRKSECLSSYAVDTTPSFQDEKFIEQLLHFVGANDEVSLLTMTAVALGAECYQVDLGQQIVVDARLDFINFCAKQGYCAAKVVHLLKWLCTFQERVEDGCNTQEMQEEVIAFVTSEVEEEWKWKRALQAEEALWEVQSSSKTSARRGHRAAEKVVEETEAVSTVPKENIYLQREDIGPFSTWLIQGIVQHASLYHYVATHARMVGEPEEFNYFLEVPVSAPPLRNALAPESVPQEPPLAKAHQDVEEQRASELETYKKEYEEAMALEQLRLQTIQNERDMKVFIENEGSMRAVEDTYESLQVDLSKRQRQILERITAAEKALGIFPFVQPQ</sequence>
<dbReference type="Proteomes" id="UP000266743">
    <property type="component" value="Chromosome 7"/>
</dbReference>
<proteinExistence type="predicted"/>
<organism evidence="1">
    <name type="scientific">Trypanosoma brucei equiperdum</name>
    <dbReference type="NCBI Taxonomy" id="630700"/>
    <lineage>
        <taxon>Eukaryota</taxon>
        <taxon>Discoba</taxon>
        <taxon>Euglenozoa</taxon>
        <taxon>Kinetoplastea</taxon>
        <taxon>Metakinetoplastina</taxon>
        <taxon>Trypanosomatida</taxon>
        <taxon>Trypanosomatidae</taxon>
        <taxon>Trypanosoma</taxon>
    </lineage>
</organism>
<dbReference type="EMBL" id="QSBY01000007">
    <property type="protein sequence ID" value="RHW71358.1"/>
    <property type="molecule type" value="Genomic_DNA"/>
</dbReference>
<evidence type="ECO:0000313" key="1">
    <source>
        <dbReference type="EMBL" id="RHW71358.1"/>
    </source>
</evidence>
<reference evidence="1" key="1">
    <citation type="submission" date="2018-09" db="EMBL/GenBank/DDBJ databases">
        <title>whole genome sequence of T. equiperdum IVM-t1 strain.</title>
        <authorList>
            <person name="Suganuma K."/>
        </authorList>
    </citation>
    <scope>NUCLEOTIDE SEQUENCE [LARGE SCALE GENOMIC DNA]</scope>
    <source>
        <strain evidence="1">IVM-t1</strain>
    </source>
</reference>
<protein>
    <submittedName>
        <fullName evidence="1">Uncharacterized protein</fullName>
    </submittedName>
</protein>
<accession>A0A3L6L5E8</accession>
<comment type="caution">
    <text evidence="1">The sequence shown here is derived from an EMBL/GenBank/DDBJ whole genome shotgun (WGS) entry which is preliminary data.</text>
</comment>